<dbReference type="EC" id="5.2.1.8" evidence="1"/>
<evidence type="ECO:0000313" key="6">
    <source>
        <dbReference type="EMBL" id="EZP71162.1"/>
    </source>
</evidence>
<dbReference type="Proteomes" id="UP000024329">
    <property type="component" value="Unassembled WGS sequence"/>
</dbReference>
<organism evidence="6 7">
    <name type="scientific">Novosphingobium resinovorum</name>
    <dbReference type="NCBI Taxonomy" id="158500"/>
    <lineage>
        <taxon>Bacteria</taxon>
        <taxon>Pseudomonadati</taxon>
        <taxon>Pseudomonadota</taxon>
        <taxon>Alphaproteobacteria</taxon>
        <taxon>Sphingomonadales</taxon>
        <taxon>Sphingomonadaceae</taxon>
        <taxon>Novosphingobium</taxon>
    </lineage>
</organism>
<evidence type="ECO:0000256" key="2">
    <source>
        <dbReference type="ARBA" id="ARBA00023110"/>
    </source>
</evidence>
<evidence type="ECO:0000256" key="4">
    <source>
        <dbReference type="SAM" id="SignalP"/>
    </source>
</evidence>
<comment type="caution">
    <text evidence="6">The sequence shown here is derived from an EMBL/GenBank/DDBJ whole genome shotgun (WGS) entry which is preliminary data.</text>
</comment>
<dbReference type="InterPro" id="IPR002130">
    <property type="entry name" value="Cyclophilin-type_PPIase_dom"/>
</dbReference>
<keyword evidence="4" id="KW-0732">Signal</keyword>
<dbReference type="SUPFAM" id="SSF50891">
    <property type="entry name" value="Cyclophilin-like"/>
    <property type="match status" value="1"/>
</dbReference>
<dbReference type="InterPro" id="IPR044665">
    <property type="entry name" value="E_coli_cyclophilin_A-like"/>
</dbReference>
<dbReference type="PANTHER" id="PTHR43246">
    <property type="entry name" value="PEPTIDYL-PROLYL CIS-TRANS ISOMERASE CYP38, CHLOROPLASTIC"/>
    <property type="match status" value="1"/>
</dbReference>
<dbReference type="Pfam" id="PF00160">
    <property type="entry name" value="Pro_isomerase"/>
    <property type="match status" value="1"/>
</dbReference>
<evidence type="ECO:0000256" key="1">
    <source>
        <dbReference type="ARBA" id="ARBA00013194"/>
    </source>
</evidence>
<dbReference type="PATRIC" id="fig|158500.4.peg.5343"/>
<accession>A0A031JD43</accession>
<dbReference type="eggNOG" id="COG0652">
    <property type="taxonomic scope" value="Bacteria"/>
</dbReference>
<proteinExistence type="predicted"/>
<evidence type="ECO:0000259" key="5">
    <source>
        <dbReference type="PROSITE" id="PS50072"/>
    </source>
</evidence>
<dbReference type="Gene3D" id="2.40.100.10">
    <property type="entry name" value="Cyclophilin-like"/>
    <property type="match status" value="1"/>
</dbReference>
<name>A0A031JD43_9SPHN</name>
<feature type="chain" id="PRO_5001551527" description="peptidylprolyl isomerase" evidence="4">
    <location>
        <begin position="26"/>
        <end position="225"/>
    </location>
</feature>
<evidence type="ECO:0000256" key="3">
    <source>
        <dbReference type="ARBA" id="ARBA00023235"/>
    </source>
</evidence>
<keyword evidence="3 6" id="KW-0413">Isomerase</keyword>
<reference evidence="6 7" key="1">
    <citation type="submission" date="2014-03" db="EMBL/GenBank/DDBJ databases">
        <title>Whole genome sequence of Novosphingobium resinovorum KF1.</title>
        <authorList>
            <person name="Gan H.M."/>
            <person name="Gan H.Y."/>
            <person name="Chew T.H."/>
            <person name="Savka M.A."/>
        </authorList>
    </citation>
    <scope>NUCLEOTIDE SEQUENCE [LARGE SCALE GENOMIC DNA]</scope>
    <source>
        <strain evidence="6 7">KF1</strain>
    </source>
</reference>
<evidence type="ECO:0000313" key="7">
    <source>
        <dbReference type="Proteomes" id="UP000024329"/>
    </source>
</evidence>
<sequence length="225" mass="23178">MGSGMKLRAVLALLAAPLALSPAFAQDAAPVAPAAAPAPVPAEYVYVALTVPQGVITLALDKTHAPLTTANFLKYVDTKKMDGAVFYRAMHLDHDPAQGLLQGGVRNGANLLPPVAHEPNSKTGIKHVTGTVSMARFAPGSAQADFLILLSDMPSLDADAGNDGKDPGAGFAAFGHVAAGMDVVKALWNLPRSPTKGEGVMKGQILEQDVKIITARRTKAPATGG</sequence>
<dbReference type="GO" id="GO:0003755">
    <property type="term" value="F:peptidyl-prolyl cis-trans isomerase activity"/>
    <property type="evidence" value="ECO:0007669"/>
    <property type="project" value="UniProtKB-KW"/>
</dbReference>
<keyword evidence="2" id="KW-0697">Rotamase</keyword>
<dbReference type="STRING" id="158500.BES08_00005"/>
<gene>
    <name evidence="6" type="ORF">BV97_05267</name>
</gene>
<dbReference type="PROSITE" id="PS50072">
    <property type="entry name" value="CSA_PPIASE_2"/>
    <property type="match status" value="1"/>
</dbReference>
<protein>
    <recommendedName>
        <fullName evidence="1">peptidylprolyl isomerase</fullName>
        <ecNumber evidence="1">5.2.1.8</ecNumber>
    </recommendedName>
</protein>
<dbReference type="AlphaFoldDB" id="A0A031JD43"/>
<dbReference type="InterPro" id="IPR029000">
    <property type="entry name" value="Cyclophilin-like_dom_sf"/>
</dbReference>
<feature type="domain" description="PPIase cyclophilin-type" evidence="5">
    <location>
        <begin position="52"/>
        <end position="217"/>
    </location>
</feature>
<dbReference type="EMBL" id="JFYZ01000062">
    <property type="protein sequence ID" value="EZP71162.1"/>
    <property type="molecule type" value="Genomic_DNA"/>
</dbReference>
<feature type="signal peptide" evidence="4">
    <location>
        <begin position="1"/>
        <end position="25"/>
    </location>
</feature>